<keyword evidence="2" id="KW-0408">Iron</keyword>
<evidence type="ECO:0000256" key="1">
    <source>
        <dbReference type="ARBA" id="ARBA00010759"/>
    </source>
</evidence>
<comment type="cofactor">
    <cofactor evidence="2">
        <name>Fe(2+)</name>
        <dbReference type="ChEBI" id="CHEBI:29033"/>
    </cofactor>
    <text evidence="2">Binds 1 Fe(2+) ion.</text>
</comment>
<proteinExistence type="inferred from homology"/>
<accession>A0ABV8M150</accession>
<dbReference type="NCBIfam" id="NF001159">
    <property type="entry name" value="PRK00150.1-3"/>
    <property type="match status" value="1"/>
</dbReference>
<reference evidence="4" key="1">
    <citation type="journal article" date="2019" name="Int. J. Syst. Evol. Microbiol.">
        <title>The Global Catalogue of Microorganisms (GCM) 10K type strain sequencing project: providing services to taxonomists for standard genome sequencing and annotation.</title>
        <authorList>
            <consortium name="The Broad Institute Genomics Platform"/>
            <consortium name="The Broad Institute Genome Sequencing Center for Infectious Disease"/>
            <person name="Wu L."/>
            <person name="Ma J."/>
        </authorList>
    </citation>
    <scope>NUCLEOTIDE SEQUENCE [LARGE SCALE GENOMIC DNA]</scope>
    <source>
        <strain evidence="4">CGMCC 4.7289</strain>
    </source>
</reference>
<protein>
    <recommendedName>
        <fullName evidence="2">Peptide deformylase</fullName>
        <shortName evidence="2">PDF</shortName>
        <ecNumber evidence="2">3.5.1.88</ecNumber>
    </recommendedName>
    <alternativeName>
        <fullName evidence="2">Polypeptide deformylase</fullName>
    </alternativeName>
</protein>
<dbReference type="HAMAP" id="MF_00163">
    <property type="entry name" value="Pep_deformylase"/>
    <property type="match status" value="1"/>
</dbReference>
<keyword evidence="4" id="KW-1185">Reference proteome</keyword>
<evidence type="ECO:0000313" key="3">
    <source>
        <dbReference type="EMBL" id="MFC4136468.1"/>
    </source>
</evidence>
<keyword evidence="2" id="KW-0479">Metal-binding</keyword>
<sequence length="192" mass="20814">MSLAKSDRAWMSGLAGEGLVTIGDPRLKVPVAAIDPPSEAHDLLDAMVTRLRSLNGAGLAAPQVGVSARAVIVEVRKTDVFPDRPETPLVEMINPVIVQRTPADVLGWEGCFSVPGIMGVVPRSFSVVVTFAGRDGTVVNQEFTGYAARVVQHEVDHLDGHEFVDRMRSMASLTTVQNYLDHRRDDPSWLTA</sequence>
<dbReference type="RefSeq" id="WP_253755940.1">
    <property type="nucleotide sequence ID" value="NZ_JAMZDZ010000001.1"/>
</dbReference>
<dbReference type="PANTHER" id="PTHR10458">
    <property type="entry name" value="PEPTIDE DEFORMYLASE"/>
    <property type="match status" value="1"/>
</dbReference>
<dbReference type="InterPro" id="IPR023635">
    <property type="entry name" value="Peptide_deformylase"/>
</dbReference>
<dbReference type="NCBIfam" id="TIGR00079">
    <property type="entry name" value="pept_deformyl"/>
    <property type="match status" value="1"/>
</dbReference>
<comment type="catalytic activity">
    <reaction evidence="2">
        <text>N-terminal N-formyl-L-methionyl-[peptide] + H2O = N-terminal L-methionyl-[peptide] + formate</text>
        <dbReference type="Rhea" id="RHEA:24420"/>
        <dbReference type="Rhea" id="RHEA-COMP:10639"/>
        <dbReference type="Rhea" id="RHEA-COMP:10640"/>
        <dbReference type="ChEBI" id="CHEBI:15377"/>
        <dbReference type="ChEBI" id="CHEBI:15740"/>
        <dbReference type="ChEBI" id="CHEBI:49298"/>
        <dbReference type="ChEBI" id="CHEBI:64731"/>
        <dbReference type="EC" id="3.5.1.88"/>
    </reaction>
</comment>
<dbReference type="InterPro" id="IPR036821">
    <property type="entry name" value="Peptide_deformylase_sf"/>
</dbReference>
<gene>
    <name evidence="2 3" type="primary">def</name>
    <name evidence="3" type="ORF">ACFOZ4_38165</name>
</gene>
<feature type="active site" evidence="2">
    <location>
        <position position="154"/>
    </location>
</feature>
<dbReference type="Proteomes" id="UP001595816">
    <property type="component" value="Unassembled WGS sequence"/>
</dbReference>
<keyword evidence="2 3" id="KW-0378">Hydrolase</keyword>
<evidence type="ECO:0000256" key="2">
    <source>
        <dbReference type="HAMAP-Rule" id="MF_00163"/>
    </source>
</evidence>
<comment type="function">
    <text evidence="2">Removes the formyl group from the N-terminal Met of newly synthesized proteins. Requires at least a dipeptide for an efficient rate of reaction. N-terminal L-methionine is a prerequisite for activity but the enzyme has broad specificity at other positions.</text>
</comment>
<feature type="binding site" evidence="2">
    <location>
        <position position="111"/>
    </location>
    <ligand>
        <name>Fe cation</name>
        <dbReference type="ChEBI" id="CHEBI:24875"/>
    </ligand>
</feature>
<dbReference type="CDD" id="cd00487">
    <property type="entry name" value="Pep_deformylase"/>
    <property type="match status" value="1"/>
</dbReference>
<organism evidence="3 4">
    <name type="scientific">Hamadaea flava</name>
    <dbReference type="NCBI Taxonomy" id="1742688"/>
    <lineage>
        <taxon>Bacteria</taxon>
        <taxon>Bacillati</taxon>
        <taxon>Actinomycetota</taxon>
        <taxon>Actinomycetes</taxon>
        <taxon>Micromonosporales</taxon>
        <taxon>Micromonosporaceae</taxon>
        <taxon>Hamadaea</taxon>
    </lineage>
</organism>
<feature type="binding site" evidence="2">
    <location>
        <position position="157"/>
    </location>
    <ligand>
        <name>Fe cation</name>
        <dbReference type="ChEBI" id="CHEBI:24875"/>
    </ligand>
</feature>
<dbReference type="Gene3D" id="3.90.45.10">
    <property type="entry name" value="Peptide deformylase"/>
    <property type="match status" value="1"/>
</dbReference>
<name>A0ABV8M150_9ACTN</name>
<dbReference type="SUPFAM" id="SSF56420">
    <property type="entry name" value="Peptide deformylase"/>
    <property type="match status" value="1"/>
</dbReference>
<dbReference type="EC" id="3.5.1.88" evidence="2"/>
<evidence type="ECO:0000313" key="4">
    <source>
        <dbReference type="Proteomes" id="UP001595816"/>
    </source>
</evidence>
<dbReference type="PIRSF" id="PIRSF004749">
    <property type="entry name" value="Pep_def"/>
    <property type="match status" value="1"/>
</dbReference>
<dbReference type="PANTHER" id="PTHR10458:SF22">
    <property type="entry name" value="PEPTIDE DEFORMYLASE"/>
    <property type="match status" value="1"/>
</dbReference>
<keyword evidence="2" id="KW-0648">Protein biosynthesis</keyword>
<dbReference type="Pfam" id="PF01327">
    <property type="entry name" value="Pep_deformylase"/>
    <property type="match status" value="1"/>
</dbReference>
<comment type="similarity">
    <text evidence="1 2">Belongs to the polypeptide deformylase family.</text>
</comment>
<dbReference type="PRINTS" id="PR01576">
    <property type="entry name" value="PDEFORMYLASE"/>
</dbReference>
<dbReference type="EMBL" id="JBHSAY010000030">
    <property type="protein sequence ID" value="MFC4136468.1"/>
    <property type="molecule type" value="Genomic_DNA"/>
</dbReference>
<comment type="caution">
    <text evidence="3">The sequence shown here is derived from an EMBL/GenBank/DDBJ whole genome shotgun (WGS) entry which is preliminary data.</text>
</comment>
<dbReference type="GO" id="GO:0042586">
    <property type="term" value="F:peptide deformylase activity"/>
    <property type="evidence" value="ECO:0007669"/>
    <property type="project" value="UniProtKB-EC"/>
</dbReference>
<feature type="binding site" evidence="2">
    <location>
        <position position="153"/>
    </location>
    <ligand>
        <name>Fe cation</name>
        <dbReference type="ChEBI" id="CHEBI:24875"/>
    </ligand>
</feature>